<dbReference type="Proteomes" id="UP000683925">
    <property type="component" value="Unassembled WGS sequence"/>
</dbReference>
<gene>
    <name evidence="1" type="ORF">POCTA_138.1.T1300002</name>
</gene>
<protein>
    <submittedName>
        <fullName evidence="1">Uncharacterized protein</fullName>
    </submittedName>
</protein>
<accession>A0A8S1XRW9</accession>
<sequence length="87" mass="10599">MLFMTISYLYYATNAIKKKVYKSLSPKIVRTIKKGEEKLKYVEIKLIHKKINYLNQQIRQQNLEHKFQHFLNILQQISRFGIKHYIL</sequence>
<comment type="caution">
    <text evidence="1">The sequence shown here is derived from an EMBL/GenBank/DDBJ whole genome shotgun (WGS) entry which is preliminary data.</text>
</comment>
<dbReference type="AlphaFoldDB" id="A0A8S1XRW9"/>
<evidence type="ECO:0000313" key="2">
    <source>
        <dbReference type="Proteomes" id="UP000683925"/>
    </source>
</evidence>
<keyword evidence="2" id="KW-1185">Reference proteome</keyword>
<reference evidence="1" key="1">
    <citation type="submission" date="2021-01" db="EMBL/GenBank/DDBJ databases">
        <authorList>
            <consortium name="Genoscope - CEA"/>
            <person name="William W."/>
        </authorList>
    </citation>
    <scope>NUCLEOTIDE SEQUENCE</scope>
</reference>
<evidence type="ECO:0000313" key="1">
    <source>
        <dbReference type="EMBL" id="CAD8203418.1"/>
    </source>
</evidence>
<name>A0A8S1XRW9_PAROT</name>
<proteinExistence type="predicted"/>
<organism evidence="1 2">
    <name type="scientific">Paramecium octaurelia</name>
    <dbReference type="NCBI Taxonomy" id="43137"/>
    <lineage>
        <taxon>Eukaryota</taxon>
        <taxon>Sar</taxon>
        <taxon>Alveolata</taxon>
        <taxon>Ciliophora</taxon>
        <taxon>Intramacronucleata</taxon>
        <taxon>Oligohymenophorea</taxon>
        <taxon>Peniculida</taxon>
        <taxon>Parameciidae</taxon>
        <taxon>Paramecium</taxon>
    </lineage>
</organism>
<dbReference type="EMBL" id="CAJJDP010000130">
    <property type="protein sequence ID" value="CAD8203418.1"/>
    <property type="molecule type" value="Genomic_DNA"/>
</dbReference>